<protein>
    <submittedName>
        <fullName evidence="2">Epimerase/dehydratase WbiI</fullName>
    </submittedName>
</protein>
<feature type="transmembrane region" description="Helical" evidence="1">
    <location>
        <begin position="58"/>
        <end position="79"/>
    </location>
</feature>
<keyword evidence="1" id="KW-0472">Membrane</keyword>
<organism evidence="2">
    <name type="scientific">human gut metagenome</name>
    <dbReference type="NCBI Taxonomy" id="408170"/>
    <lineage>
        <taxon>unclassified sequences</taxon>
        <taxon>metagenomes</taxon>
        <taxon>organismal metagenomes</taxon>
    </lineage>
</organism>
<proteinExistence type="predicted"/>
<sequence>MKQKNRQLINGLPRRILLMLLDCGLIVFCYYLAILLRFDGEDSIVPAAVLRAEVIRAMAPMLPYVLVIYMVVFWFGGLYEIMWEYAGMRDLARLTCLSGLATGFILLFDLIFRTRPISGTVLILGAVFNTAAIAGVRFLWRFVRTATRLRKDNRAKQKATPPRGMQPRC</sequence>
<evidence type="ECO:0000256" key="1">
    <source>
        <dbReference type="SAM" id="Phobius"/>
    </source>
</evidence>
<name>K1UDW1_9ZZZZ</name>
<comment type="caution">
    <text evidence="2">The sequence shown here is derived from an EMBL/GenBank/DDBJ whole genome shotgun (WGS) entry which is preliminary data.</text>
</comment>
<keyword evidence="1" id="KW-0812">Transmembrane</keyword>
<gene>
    <name evidence="2" type="ORF">LEA_01517</name>
</gene>
<feature type="transmembrane region" description="Helical" evidence="1">
    <location>
        <begin position="16"/>
        <end position="38"/>
    </location>
</feature>
<dbReference type="AlphaFoldDB" id="K1UDW1"/>
<reference evidence="2" key="1">
    <citation type="journal article" date="2013" name="Environ. Microbiol.">
        <title>Microbiota from the distal guts of lean and obese adolescents exhibit partial functional redundancy besides clear differences in community structure.</title>
        <authorList>
            <person name="Ferrer M."/>
            <person name="Ruiz A."/>
            <person name="Lanza F."/>
            <person name="Haange S.B."/>
            <person name="Oberbach A."/>
            <person name="Till H."/>
            <person name="Bargiela R."/>
            <person name="Campoy C."/>
            <person name="Segura M.T."/>
            <person name="Richter M."/>
            <person name="von Bergen M."/>
            <person name="Seifert J."/>
            <person name="Suarez A."/>
        </authorList>
    </citation>
    <scope>NUCLEOTIDE SEQUENCE</scope>
</reference>
<dbReference type="EMBL" id="AJWY01001054">
    <property type="protein sequence ID" value="EKC80313.1"/>
    <property type="molecule type" value="Genomic_DNA"/>
</dbReference>
<feature type="transmembrane region" description="Helical" evidence="1">
    <location>
        <begin position="117"/>
        <end position="140"/>
    </location>
</feature>
<keyword evidence="1" id="KW-1133">Transmembrane helix</keyword>
<feature type="transmembrane region" description="Helical" evidence="1">
    <location>
        <begin position="91"/>
        <end position="111"/>
    </location>
</feature>
<accession>K1UDW1</accession>
<evidence type="ECO:0000313" key="2">
    <source>
        <dbReference type="EMBL" id="EKC80313.1"/>
    </source>
</evidence>